<dbReference type="InterPro" id="IPR013243">
    <property type="entry name" value="SCA7_dom"/>
</dbReference>
<feature type="region of interest" description="Disordered" evidence="1">
    <location>
        <begin position="508"/>
        <end position="527"/>
    </location>
</feature>
<proteinExistence type="predicted"/>
<feature type="compositionally biased region" description="Polar residues" evidence="1">
    <location>
        <begin position="1"/>
        <end position="14"/>
    </location>
</feature>
<evidence type="ECO:0000256" key="1">
    <source>
        <dbReference type="SAM" id="MobiDB-lite"/>
    </source>
</evidence>
<comment type="caution">
    <text evidence="3">The sequence shown here is derived from an EMBL/GenBank/DDBJ whole genome shotgun (WGS) entry which is preliminary data.</text>
</comment>
<feature type="domain" description="SCA7" evidence="2">
    <location>
        <begin position="214"/>
        <end position="281"/>
    </location>
</feature>
<dbReference type="Pfam" id="PF08313">
    <property type="entry name" value="SCA7"/>
    <property type="match status" value="1"/>
</dbReference>
<dbReference type="OrthoDB" id="21678at2759"/>
<evidence type="ECO:0000313" key="3">
    <source>
        <dbReference type="EMBL" id="KAF5893015.1"/>
    </source>
</evidence>
<reference evidence="3" key="1">
    <citation type="submission" date="2020-07" db="EMBL/GenBank/DDBJ databases">
        <title>Clarias magur genome sequencing, assembly and annotation.</title>
        <authorList>
            <person name="Kushwaha B."/>
            <person name="Kumar R."/>
            <person name="Das P."/>
            <person name="Joshi C.G."/>
            <person name="Kumar D."/>
            <person name="Nagpure N.S."/>
            <person name="Pandey M."/>
            <person name="Agarwal S."/>
            <person name="Srivastava S."/>
            <person name="Singh M."/>
            <person name="Sahoo L."/>
            <person name="Jayasankar P."/>
            <person name="Meher P.K."/>
            <person name="Koringa P.G."/>
            <person name="Iquebal M.A."/>
            <person name="Das S.P."/>
            <person name="Bit A."/>
            <person name="Patnaik S."/>
            <person name="Patel N."/>
            <person name="Shah T.M."/>
            <person name="Hinsu A."/>
            <person name="Jena J.K."/>
        </authorList>
    </citation>
    <scope>NUCLEOTIDE SEQUENCE</scope>
    <source>
        <strain evidence="3">CIFAMagur01</strain>
        <tissue evidence="3">Testis</tissue>
    </source>
</reference>
<evidence type="ECO:0000313" key="4">
    <source>
        <dbReference type="Proteomes" id="UP000727407"/>
    </source>
</evidence>
<feature type="region of interest" description="Disordered" evidence="1">
    <location>
        <begin position="270"/>
        <end position="313"/>
    </location>
</feature>
<dbReference type="EMBL" id="QNUK01000460">
    <property type="protein sequence ID" value="KAF5893015.1"/>
    <property type="molecule type" value="Genomic_DNA"/>
</dbReference>
<feature type="region of interest" description="Disordered" evidence="1">
    <location>
        <begin position="1"/>
        <end position="21"/>
    </location>
</feature>
<feature type="compositionally biased region" description="Low complexity" evidence="1">
    <location>
        <begin position="171"/>
        <end position="188"/>
    </location>
</feature>
<dbReference type="Gene3D" id="6.10.140.670">
    <property type="match status" value="1"/>
</dbReference>
<name>A0A8J4UB09_CLAMG</name>
<keyword evidence="4" id="KW-1185">Reference proteome</keyword>
<feature type="region of interest" description="Disordered" evidence="1">
    <location>
        <begin position="88"/>
        <end position="239"/>
    </location>
</feature>
<evidence type="ECO:0000259" key="2">
    <source>
        <dbReference type="PROSITE" id="PS51505"/>
    </source>
</evidence>
<gene>
    <name evidence="3" type="ORF">DAT39_017286</name>
</gene>
<organism evidence="3 4">
    <name type="scientific">Clarias magur</name>
    <name type="common">Asian catfish</name>
    <name type="synonym">Macropteronotus magur</name>
    <dbReference type="NCBI Taxonomy" id="1594786"/>
    <lineage>
        <taxon>Eukaryota</taxon>
        <taxon>Metazoa</taxon>
        <taxon>Chordata</taxon>
        <taxon>Craniata</taxon>
        <taxon>Vertebrata</taxon>
        <taxon>Euteleostomi</taxon>
        <taxon>Actinopterygii</taxon>
        <taxon>Neopterygii</taxon>
        <taxon>Teleostei</taxon>
        <taxon>Ostariophysi</taxon>
        <taxon>Siluriformes</taxon>
        <taxon>Clariidae</taxon>
        <taxon>Clarias</taxon>
    </lineage>
</organism>
<feature type="compositionally biased region" description="Basic and acidic residues" evidence="1">
    <location>
        <begin position="270"/>
        <end position="284"/>
    </location>
</feature>
<sequence length="635" mass="67284">MHSKNQGRPGSASGSRAPLVPLKGKMSLSQSDVEPLPFRVPRDYPHSRFSKAPLAVYPPKGARTKPCVSLPVVSLEKMPCFSRSEGAQIKISSTPSAAGSSLSVPSSSSASFSPSSSSLKSNLATPASCRNQEKLVNGRGTSTPGSASSPSLTDRRPSPSQSSPVDKRLTASPSSQDRRPAASPSPSSADRRPGASPSPPERKHVNGAKSGSNRRVSGRVYDPNKHCGVVDPESKRPCTRSLTCKTHSLTHRRTVPGRKKDFDILLAEHKGRAKEKDAGQKKDAASGQSAQSSRPLSPPSGTPSGCHNGKTTPTLKLRLANTHAHRGSGGGGAVVLGSATLPAPDQIPSCHRHGVDVHESSDEAEAEFAEELEKSSCHYSSYHPRPISCCAFSSRLMGQGHYVFDRHWDRMRLALHCMVEKHVNAQMWRKVPLAADSVPSVSETSSLSVSLLPGPTPSSDCISTVSCSAPFSQNGTRIFCLQESKMQLDKADRSLRTPAVGVLLKKHKASPVAEKRNGSSYHLPGPAHFTSNGTAALSMRSKPSQLPGSQGLSNLDRYASIELNPPPVPKGNHAAVMPQSLLPCGSAEGRKRKTSGTERAGKVTKTTVHNEIFQKSSTALLSSAAEASHSALSRL</sequence>
<dbReference type="AlphaFoldDB" id="A0A8J4UB09"/>
<dbReference type="InterPro" id="IPR052237">
    <property type="entry name" value="Ataxin-7-like_regulator"/>
</dbReference>
<accession>A0A8J4UB09</accession>
<feature type="compositionally biased region" description="Low complexity" evidence="1">
    <location>
        <begin position="140"/>
        <end position="151"/>
    </location>
</feature>
<feature type="compositionally biased region" description="Low complexity" evidence="1">
    <location>
        <begin position="92"/>
        <end position="123"/>
    </location>
</feature>
<dbReference type="PANTHER" id="PTHR15117:SF9">
    <property type="entry name" value="ATAXIN-7-LIKE PROTEIN 1"/>
    <property type="match status" value="1"/>
</dbReference>
<feature type="compositionally biased region" description="Polar residues" evidence="1">
    <location>
        <begin position="302"/>
        <end position="313"/>
    </location>
</feature>
<protein>
    <submittedName>
        <fullName evidence="3">Ataxin-7-like protein 1</fullName>
    </submittedName>
</protein>
<feature type="region of interest" description="Disordered" evidence="1">
    <location>
        <begin position="583"/>
        <end position="603"/>
    </location>
</feature>
<dbReference type="Proteomes" id="UP000727407">
    <property type="component" value="Unassembled WGS sequence"/>
</dbReference>
<dbReference type="PROSITE" id="PS51505">
    <property type="entry name" value="SCA7"/>
    <property type="match status" value="1"/>
</dbReference>
<feature type="compositionally biased region" description="Polar residues" evidence="1">
    <location>
        <begin position="286"/>
        <end position="295"/>
    </location>
</feature>
<dbReference type="PANTHER" id="PTHR15117">
    <property type="entry name" value="ATAXIN 7 RELATED"/>
    <property type="match status" value="1"/>
</dbReference>